<name>A0ABW9J1X3_9SPHI</name>
<dbReference type="Proteomes" id="UP001517247">
    <property type="component" value="Unassembled WGS sequence"/>
</dbReference>
<evidence type="ECO:0000313" key="2">
    <source>
        <dbReference type="EMBL" id="MFN0254015.1"/>
    </source>
</evidence>
<gene>
    <name evidence="2" type="ORF">E6A44_000415</name>
</gene>
<dbReference type="EMBL" id="SSHJ02000001">
    <property type="protein sequence ID" value="MFN0254015.1"/>
    <property type="molecule type" value="Genomic_DNA"/>
</dbReference>
<protein>
    <recommendedName>
        <fullName evidence="4">YtxH domain-containing protein</fullName>
    </recommendedName>
</protein>
<organism evidence="2 3">
    <name type="scientific">Pedobacter ureilyticus</name>
    <dbReference type="NCBI Taxonomy" id="1393051"/>
    <lineage>
        <taxon>Bacteria</taxon>
        <taxon>Pseudomonadati</taxon>
        <taxon>Bacteroidota</taxon>
        <taxon>Sphingobacteriia</taxon>
        <taxon>Sphingobacteriales</taxon>
        <taxon>Sphingobacteriaceae</taxon>
        <taxon>Pedobacter</taxon>
    </lineage>
</organism>
<sequence>MIGTYILKGKTTNNTAMIVAGAAALAGLALVCAIPKTRNACGKALKKALDFAKDKFSNASHVKDWEADLANAEKLKGPIEKRKKPSIKVSSAGTSAWKEDWSSE</sequence>
<comment type="caution">
    <text evidence="2">The sequence shown here is derived from an EMBL/GenBank/DDBJ whole genome shotgun (WGS) entry which is preliminary data.</text>
</comment>
<accession>A0ABW9J1X3</accession>
<dbReference type="RefSeq" id="WP_138721204.1">
    <property type="nucleotide sequence ID" value="NZ_SSHJ02000001.1"/>
</dbReference>
<evidence type="ECO:0008006" key="4">
    <source>
        <dbReference type="Google" id="ProtNLM"/>
    </source>
</evidence>
<reference evidence="2 3" key="1">
    <citation type="submission" date="2024-12" db="EMBL/GenBank/DDBJ databases">
        <authorList>
            <person name="Hu S."/>
        </authorList>
    </citation>
    <scope>NUCLEOTIDE SEQUENCE [LARGE SCALE GENOMIC DNA]</scope>
    <source>
        <strain evidence="2 3">THG-T11</strain>
    </source>
</reference>
<evidence type="ECO:0000256" key="1">
    <source>
        <dbReference type="SAM" id="MobiDB-lite"/>
    </source>
</evidence>
<feature type="region of interest" description="Disordered" evidence="1">
    <location>
        <begin position="81"/>
        <end position="104"/>
    </location>
</feature>
<proteinExistence type="predicted"/>
<evidence type="ECO:0000313" key="3">
    <source>
        <dbReference type="Proteomes" id="UP001517247"/>
    </source>
</evidence>
<keyword evidence="3" id="KW-1185">Reference proteome</keyword>